<dbReference type="CDD" id="cd00959">
    <property type="entry name" value="DeoC"/>
    <property type="match status" value="1"/>
</dbReference>
<comment type="subcellular location">
    <subcellularLocation>
        <location evidence="7">Cytoplasm</location>
    </subcellularLocation>
</comment>
<dbReference type="PANTHER" id="PTHR10889:SF1">
    <property type="entry name" value="DEOXYRIBOSE-PHOSPHATE ALDOLASE"/>
    <property type="match status" value="1"/>
</dbReference>
<evidence type="ECO:0000313" key="9">
    <source>
        <dbReference type="Proteomes" id="UP000468581"/>
    </source>
</evidence>
<dbReference type="PANTHER" id="PTHR10889">
    <property type="entry name" value="DEOXYRIBOSE-PHOSPHATE ALDOLASE"/>
    <property type="match status" value="1"/>
</dbReference>
<feature type="active site" description="Proton donor/acceptor" evidence="7">
    <location>
        <position position="180"/>
    </location>
</feature>
<dbReference type="NCBIfam" id="TIGR00126">
    <property type="entry name" value="deoC"/>
    <property type="match status" value="1"/>
</dbReference>
<evidence type="ECO:0000313" key="8">
    <source>
        <dbReference type="EMBL" id="NER13333.1"/>
    </source>
</evidence>
<dbReference type="Pfam" id="PF01791">
    <property type="entry name" value="DeoC"/>
    <property type="match status" value="1"/>
</dbReference>
<feature type="active site" description="Schiff-base intermediate with acetaldehyde" evidence="7">
    <location>
        <position position="151"/>
    </location>
</feature>
<dbReference type="Proteomes" id="UP000468581">
    <property type="component" value="Unassembled WGS sequence"/>
</dbReference>
<dbReference type="EMBL" id="JAABOO010000002">
    <property type="protein sequence ID" value="NER13333.1"/>
    <property type="molecule type" value="Genomic_DNA"/>
</dbReference>
<evidence type="ECO:0000256" key="7">
    <source>
        <dbReference type="HAMAP-Rule" id="MF_00114"/>
    </source>
</evidence>
<dbReference type="AlphaFoldDB" id="A0A6P0UR56"/>
<dbReference type="RefSeq" id="WP_163606376.1">
    <property type="nucleotide sequence ID" value="NZ_JAABOO010000002.1"/>
</dbReference>
<gene>
    <name evidence="7 8" type="primary">deoC</name>
    <name evidence="8" type="ORF">GWK08_07780</name>
</gene>
<comment type="similarity">
    <text evidence="1 7">Belongs to the DeoC/FbaB aldolase family. DeoC type 1 subfamily.</text>
</comment>
<accession>A0A6P0UR56</accession>
<dbReference type="InterPro" id="IPR002915">
    <property type="entry name" value="DeoC/FbaB/LacD_aldolase"/>
</dbReference>
<dbReference type="FunFam" id="3.20.20.70:FF:000044">
    <property type="entry name" value="Deoxyribose-phosphate aldolase"/>
    <property type="match status" value="1"/>
</dbReference>
<feature type="active site" description="Proton donor/acceptor" evidence="7">
    <location>
        <position position="89"/>
    </location>
</feature>
<sequence>MNVNSYIDHTLLKAFATKNDIEQLCKEAEKYQFYAVCIHSSHLPFAGKLLKNSSVKLCTVIGFPLGASSSAVKIEEAKQAVKDGADEVDMVLNIGWMKEGNFNAVQEEISAIKQAIGDTVLKVILETCYLTDAEIEEASRLSSAGGADFVKTSTGFGSRGASLNDIAIMKAAINENTRIKASGGIKDHETALKFIEAGADRLGTSSGIAIVTGKSKSETDY</sequence>
<keyword evidence="3 7" id="KW-0456">Lyase</keyword>
<evidence type="ECO:0000256" key="2">
    <source>
        <dbReference type="ARBA" id="ARBA00022490"/>
    </source>
</evidence>
<dbReference type="SMART" id="SM01133">
    <property type="entry name" value="DeoC"/>
    <property type="match status" value="1"/>
</dbReference>
<comment type="pathway">
    <text evidence="7">Carbohydrate degradation; 2-deoxy-D-ribose 1-phosphate degradation; D-glyceraldehyde 3-phosphate and acetaldehyde from 2-deoxy-alpha-D-ribose 1-phosphate: step 2/2.</text>
</comment>
<reference evidence="8 9" key="1">
    <citation type="submission" date="2020-01" db="EMBL/GenBank/DDBJ databases">
        <title>Leptobacterium flavescens.</title>
        <authorList>
            <person name="Wang G."/>
        </authorList>
    </citation>
    <scope>NUCLEOTIDE SEQUENCE [LARGE SCALE GENOMIC DNA]</scope>
    <source>
        <strain evidence="8 9">KCTC 22160</strain>
    </source>
</reference>
<keyword evidence="4 7" id="KW-0704">Schiff base</keyword>
<dbReference type="InterPro" id="IPR011343">
    <property type="entry name" value="DeoC"/>
</dbReference>
<name>A0A6P0UR56_9FLAO</name>
<comment type="catalytic activity">
    <reaction evidence="5 7">
        <text>2-deoxy-D-ribose 5-phosphate = D-glyceraldehyde 3-phosphate + acetaldehyde</text>
        <dbReference type="Rhea" id="RHEA:12821"/>
        <dbReference type="ChEBI" id="CHEBI:15343"/>
        <dbReference type="ChEBI" id="CHEBI:59776"/>
        <dbReference type="ChEBI" id="CHEBI:62877"/>
        <dbReference type="EC" id="4.1.2.4"/>
    </reaction>
</comment>
<dbReference type="Gene3D" id="3.20.20.70">
    <property type="entry name" value="Aldolase class I"/>
    <property type="match status" value="1"/>
</dbReference>
<proteinExistence type="inferred from homology"/>
<comment type="caution">
    <text evidence="8">The sequence shown here is derived from an EMBL/GenBank/DDBJ whole genome shotgun (WGS) entry which is preliminary data.</text>
</comment>
<dbReference type="GO" id="GO:0004139">
    <property type="term" value="F:deoxyribose-phosphate aldolase activity"/>
    <property type="evidence" value="ECO:0007669"/>
    <property type="project" value="UniProtKB-UniRule"/>
</dbReference>
<dbReference type="InterPro" id="IPR013785">
    <property type="entry name" value="Aldolase_TIM"/>
</dbReference>
<evidence type="ECO:0000256" key="3">
    <source>
        <dbReference type="ARBA" id="ARBA00023239"/>
    </source>
</evidence>
<evidence type="ECO:0000256" key="5">
    <source>
        <dbReference type="ARBA" id="ARBA00048791"/>
    </source>
</evidence>
<dbReference type="EC" id="4.1.2.4" evidence="7"/>
<dbReference type="HAMAP" id="MF_00114">
    <property type="entry name" value="DeoC_type1"/>
    <property type="match status" value="1"/>
</dbReference>
<protein>
    <recommendedName>
        <fullName evidence="7">Deoxyribose-phosphate aldolase</fullName>
        <shortName evidence="7">DERA</shortName>
        <ecNumber evidence="7">4.1.2.4</ecNumber>
    </recommendedName>
    <alternativeName>
        <fullName evidence="7">2-deoxy-D-ribose 5-phosphate aldolase</fullName>
    </alternativeName>
    <alternativeName>
        <fullName evidence="7">Phosphodeoxyriboaldolase</fullName>
        <shortName evidence="7">Deoxyriboaldolase</shortName>
    </alternativeName>
</protein>
<comment type="function">
    <text evidence="6 7">Catalyzes a reversible aldol reaction between acetaldehyde and D-glyceraldehyde 3-phosphate to generate 2-deoxy-D-ribose 5-phosphate.</text>
</comment>
<dbReference type="InterPro" id="IPR028581">
    <property type="entry name" value="DeoC_typeI"/>
</dbReference>
<dbReference type="GO" id="GO:0009264">
    <property type="term" value="P:deoxyribonucleotide catabolic process"/>
    <property type="evidence" value="ECO:0007669"/>
    <property type="project" value="UniProtKB-UniRule"/>
</dbReference>
<dbReference type="SUPFAM" id="SSF51569">
    <property type="entry name" value="Aldolase"/>
    <property type="match status" value="1"/>
</dbReference>
<dbReference type="PIRSF" id="PIRSF001357">
    <property type="entry name" value="DeoC"/>
    <property type="match status" value="1"/>
</dbReference>
<dbReference type="GO" id="GO:0006018">
    <property type="term" value="P:2-deoxyribose 1-phosphate catabolic process"/>
    <property type="evidence" value="ECO:0007669"/>
    <property type="project" value="UniProtKB-UniRule"/>
</dbReference>
<keyword evidence="2 7" id="KW-0963">Cytoplasm</keyword>
<dbReference type="GO" id="GO:0005737">
    <property type="term" value="C:cytoplasm"/>
    <property type="evidence" value="ECO:0007669"/>
    <property type="project" value="UniProtKB-SubCell"/>
</dbReference>
<keyword evidence="9" id="KW-1185">Reference proteome</keyword>
<evidence type="ECO:0000256" key="1">
    <source>
        <dbReference type="ARBA" id="ARBA00010936"/>
    </source>
</evidence>
<evidence type="ECO:0000256" key="4">
    <source>
        <dbReference type="ARBA" id="ARBA00023270"/>
    </source>
</evidence>
<evidence type="ECO:0000256" key="6">
    <source>
        <dbReference type="ARBA" id="ARBA00056337"/>
    </source>
</evidence>
<organism evidence="8 9">
    <name type="scientific">Leptobacterium flavescens</name>
    <dbReference type="NCBI Taxonomy" id="472055"/>
    <lineage>
        <taxon>Bacteria</taxon>
        <taxon>Pseudomonadati</taxon>
        <taxon>Bacteroidota</taxon>
        <taxon>Flavobacteriia</taxon>
        <taxon>Flavobacteriales</taxon>
        <taxon>Flavobacteriaceae</taxon>
        <taxon>Leptobacterium</taxon>
    </lineage>
</organism>
<dbReference type="GO" id="GO:0016052">
    <property type="term" value="P:carbohydrate catabolic process"/>
    <property type="evidence" value="ECO:0007669"/>
    <property type="project" value="TreeGrafter"/>
</dbReference>
<dbReference type="UniPathway" id="UPA00002">
    <property type="reaction ID" value="UER00468"/>
</dbReference>